<keyword evidence="3" id="KW-1185">Reference proteome</keyword>
<organism evidence="2 3">
    <name type="scientific">Brassica carinata</name>
    <name type="common">Ethiopian mustard</name>
    <name type="synonym">Abyssinian cabbage</name>
    <dbReference type="NCBI Taxonomy" id="52824"/>
    <lineage>
        <taxon>Eukaryota</taxon>
        <taxon>Viridiplantae</taxon>
        <taxon>Streptophyta</taxon>
        <taxon>Embryophyta</taxon>
        <taxon>Tracheophyta</taxon>
        <taxon>Spermatophyta</taxon>
        <taxon>Magnoliopsida</taxon>
        <taxon>eudicotyledons</taxon>
        <taxon>Gunneridae</taxon>
        <taxon>Pentapetalae</taxon>
        <taxon>rosids</taxon>
        <taxon>malvids</taxon>
        <taxon>Brassicales</taxon>
        <taxon>Brassicaceae</taxon>
        <taxon>Brassiceae</taxon>
        <taxon>Brassica</taxon>
    </lineage>
</organism>
<dbReference type="AlphaFoldDB" id="A0A8X7VUE1"/>
<dbReference type="Proteomes" id="UP000886595">
    <property type="component" value="Unassembled WGS sequence"/>
</dbReference>
<proteinExistence type="predicted"/>
<protein>
    <submittedName>
        <fullName evidence="2">Uncharacterized protein</fullName>
    </submittedName>
</protein>
<evidence type="ECO:0000313" key="2">
    <source>
        <dbReference type="EMBL" id="KAG2317651.1"/>
    </source>
</evidence>
<accession>A0A8X7VUE1</accession>
<evidence type="ECO:0000256" key="1">
    <source>
        <dbReference type="SAM" id="MobiDB-lite"/>
    </source>
</evidence>
<dbReference type="EMBL" id="JAAMPC010000004">
    <property type="protein sequence ID" value="KAG2317651.1"/>
    <property type="molecule type" value="Genomic_DNA"/>
</dbReference>
<dbReference type="OrthoDB" id="1133993at2759"/>
<sequence>MGSSGESIEDLKINLLKKMHDEIQKMKIDMMEQFINLDETINRVEEIVRKMKAGGGRAYGGTASQPATQIMKVVTDLQVPEESMELYNKIDGVPIFNVYDDEEPRYDICDDADPISHIYGDGSLAVLGCEYFENNIQVIDSKTTTDTCSFSFVIDNSSFASSPRNYELFKELTDLSHVEVLITHWHANSAPSRPNKSHEPLTPTPKKLSQEEPVSGKPPPLRDKEVVQSYVAMEKKHNMIIKACHVVWNLEDKVLWKVEY</sequence>
<comment type="caution">
    <text evidence="2">The sequence shown here is derived from an EMBL/GenBank/DDBJ whole genome shotgun (WGS) entry which is preliminary data.</text>
</comment>
<reference evidence="2 3" key="1">
    <citation type="submission" date="2020-02" db="EMBL/GenBank/DDBJ databases">
        <authorList>
            <person name="Ma Q."/>
            <person name="Huang Y."/>
            <person name="Song X."/>
            <person name="Pei D."/>
        </authorList>
    </citation>
    <scope>NUCLEOTIDE SEQUENCE [LARGE SCALE GENOMIC DNA]</scope>
    <source>
        <strain evidence="2">Sxm20200214</strain>
        <tissue evidence="2">Leaf</tissue>
    </source>
</reference>
<feature type="region of interest" description="Disordered" evidence="1">
    <location>
        <begin position="189"/>
        <end position="222"/>
    </location>
</feature>
<name>A0A8X7VUE1_BRACI</name>
<evidence type="ECO:0000313" key="3">
    <source>
        <dbReference type="Proteomes" id="UP000886595"/>
    </source>
</evidence>
<gene>
    <name evidence="2" type="ORF">Bca52824_020773</name>
</gene>